<evidence type="ECO:0000256" key="1">
    <source>
        <dbReference type="ARBA" id="ARBA00001962"/>
    </source>
</evidence>
<evidence type="ECO:0000313" key="6">
    <source>
        <dbReference type="EMBL" id="BAC96744.1"/>
    </source>
</evidence>
<dbReference type="CDD" id="cd08187">
    <property type="entry name" value="BDH"/>
    <property type="match status" value="1"/>
</dbReference>
<dbReference type="InterPro" id="IPR001670">
    <property type="entry name" value="ADH_Fe/GldA"/>
</dbReference>
<dbReference type="PANTHER" id="PTHR43633:SF1">
    <property type="entry name" value="ALCOHOL DEHYDROGENASE YQHD"/>
    <property type="match status" value="1"/>
</dbReference>
<dbReference type="InterPro" id="IPR056798">
    <property type="entry name" value="ADH_Fe_C"/>
</dbReference>
<evidence type="ECO:0000259" key="4">
    <source>
        <dbReference type="Pfam" id="PF00465"/>
    </source>
</evidence>
<comment type="similarity">
    <text evidence="2">Belongs to the iron-containing alcohol dehydrogenase family.</text>
</comment>
<dbReference type="GO" id="GO:0046872">
    <property type="term" value="F:metal ion binding"/>
    <property type="evidence" value="ECO:0007669"/>
    <property type="project" value="InterPro"/>
</dbReference>
<dbReference type="STRING" id="672.VV93_v1c37140"/>
<dbReference type="GO" id="GO:1990002">
    <property type="term" value="F:methylglyoxal reductase (NADPH) (acetol producing) activity"/>
    <property type="evidence" value="ECO:0007669"/>
    <property type="project" value="TreeGrafter"/>
</dbReference>
<dbReference type="Proteomes" id="UP000002675">
    <property type="component" value="Chromosome II"/>
</dbReference>
<dbReference type="KEGG" id="vvy:VVA0718"/>
<dbReference type="eggNOG" id="COG1979">
    <property type="taxonomic scope" value="Bacteria"/>
</dbReference>
<feature type="domain" description="Fe-containing alcohol dehydrogenase-like C-terminal" evidence="5">
    <location>
        <begin position="191"/>
        <end position="384"/>
    </location>
</feature>
<evidence type="ECO:0000256" key="2">
    <source>
        <dbReference type="ARBA" id="ARBA00007358"/>
    </source>
</evidence>
<dbReference type="AlphaFoldDB" id="Q7MEF2"/>
<evidence type="ECO:0000313" key="7">
    <source>
        <dbReference type="Proteomes" id="UP000002675"/>
    </source>
</evidence>
<feature type="domain" description="Alcohol dehydrogenase iron-type/glycerol dehydrogenase GldA" evidence="4">
    <location>
        <begin position="12"/>
        <end position="177"/>
    </location>
</feature>
<gene>
    <name evidence="6" type="ordered locus">VVA0718</name>
</gene>
<dbReference type="GO" id="GO:1990362">
    <property type="term" value="F:butanol dehydrogenase (NAD+) activity"/>
    <property type="evidence" value="ECO:0007669"/>
    <property type="project" value="InterPro"/>
</dbReference>
<dbReference type="GO" id="GO:0008106">
    <property type="term" value="F:alcohol dehydrogenase (NADP+) activity"/>
    <property type="evidence" value="ECO:0007669"/>
    <property type="project" value="TreeGrafter"/>
</dbReference>
<keyword evidence="3" id="KW-0560">Oxidoreductase</keyword>
<dbReference type="PANTHER" id="PTHR43633">
    <property type="entry name" value="ALCOHOL DEHYDROGENASE YQHD"/>
    <property type="match status" value="1"/>
</dbReference>
<organism evidence="6 7">
    <name type="scientific">Vibrio vulnificus (strain YJ016)</name>
    <dbReference type="NCBI Taxonomy" id="196600"/>
    <lineage>
        <taxon>Bacteria</taxon>
        <taxon>Pseudomonadati</taxon>
        <taxon>Pseudomonadota</taxon>
        <taxon>Gammaproteobacteria</taxon>
        <taxon>Vibrionales</taxon>
        <taxon>Vibrionaceae</taxon>
        <taxon>Vibrio</taxon>
    </lineage>
</organism>
<reference evidence="6 7" key="1">
    <citation type="journal article" date="2003" name="Genome Res.">
        <title>Comparative genome analysis of Vibrio vulnificus, a marine pathogen.</title>
        <authorList>
            <person name="Chen C.Y."/>
            <person name="Wu K.M."/>
            <person name="Chang Y.C."/>
            <person name="Chang C.H."/>
            <person name="Tsai H.C."/>
            <person name="Liao T.L."/>
            <person name="Liu Y.M."/>
            <person name="Chen H.J."/>
            <person name="Shen A.B."/>
            <person name="Li J.C."/>
            <person name="Su T.L."/>
            <person name="Shao C.P."/>
            <person name="Lee C.T."/>
            <person name="Hor L.I."/>
            <person name="Tsai S.F."/>
        </authorList>
    </citation>
    <scope>NUCLEOTIDE SEQUENCE [LARGE SCALE GENOMIC DNA]</scope>
    <source>
        <strain evidence="6 7">YJ016</strain>
    </source>
</reference>
<protein>
    <submittedName>
        <fullName evidence="6">Uncharacterized oxidoreductase</fullName>
    </submittedName>
</protein>
<dbReference type="HOGENOM" id="CLU_007207_0_4_6"/>
<evidence type="ECO:0000256" key="3">
    <source>
        <dbReference type="ARBA" id="ARBA00023002"/>
    </source>
</evidence>
<dbReference type="EMBL" id="BA000038">
    <property type="protein sequence ID" value="BAC96744.1"/>
    <property type="molecule type" value="Genomic_DNA"/>
</dbReference>
<dbReference type="Pfam" id="PF00465">
    <property type="entry name" value="Fe-ADH"/>
    <property type="match status" value="1"/>
</dbReference>
<name>Q7MEF2_VIBVY</name>
<accession>Q7MEF2</accession>
<sequence length="386" mass="42201">MRLTMKFTYSNPTQIFFGQGQIQAITQAISPEKKVLVIYGGGSIKKNGVYDQIVAALDGYHWQEFSGVEPNPTKETLDKAVAIVKEDNIDFILAVGGGSVIDGSKYVAASAHYHGDGWDILTGKHHVTSATPLGAVLTLPATGSESNSGAVITKAETQDKLAFLSPYVQPTFAVMDPDVMKTLPEKQLLNGIVDAWVHVCEQYITRPSGAMVQDAYAEALLKTLKNLGDRFAERDSDEWRANLMWAANQALNGLIGSGVPQDWATHMVGHELTALWGVDHARSLAIVQPSLLRNQIEHKRAKLEQMGREVFGLENGEQLAERTIDAIEAFYHSLDVSTKLTEHKESKEEAIEAVVTQLTNHGMVALTENQSVTPEQVRKILAEAIA</sequence>
<dbReference type="SUPFAM" id="SSF56796">
    <property type="entry name" value="Dehydroquinate synthase-like"/>
    <property type="match status" value="1"/>
</dbReference>
<dbReference type="FunFam" id="3.40.50.1970:FF:000003">
    <property type="entry name" value="Alcohol dehydrogenase, iron-containing"/>
    <property type="match status" value="1"/>
</dbReference>
<dbReference type="GO" id="GO:0005829">
    <property type="term" value="C:cytosol"/>
    <property type="evidence" value="ECO:0007669"/>
    <property type="project" value="TreeGrafter"/>
</dbReference>
<comment type="cofactor">
    <cofactor evidence="1">
        <name>Fe cation</name>
        <dbReference type="ChEBI" id="CHEBI:24875"/>
    </cofactor>
</comment>
<dbReference type="Gene3D" id="1.20.1090.10">
    <property type="entry name" value="Dehydroquinate synthase-like - alpha domain"/>
    <property type="match status" value="1"/>
</dbReference>
<dbReference type="InterPro" id="IPR044731">
    <property type="entry name" value="BDH-like"/>
</dbReference>
<dbReference type="Pfam" id="PF25137">
    <property type="entry name" value="ADH_Fe_C"/>
    <property type="match status" value="1"/>
</dbReference>
<evidence type="ECO:0000259" key="5">
    <source>
        <dbReference type="Pfam" id="PF25137"/>
    </source>
</evidence>
<dbReference type="Gene3D" id="3.40.50.1970">
    <property type="match status" value="1"/>
</dbReference>
<proteinExistence type="inferred from homology"/>